<feature type="transmembrane region" description="Helical" evidence="1">
    <location>
        <begin position="5"/>
        <end position="25"/>
    </location>
</feature>
<dbReference type="PATRIC" id="fig|1188261.3.peg.1343"/>
<sequence length="63" mass="7673">MRYLLYFLSFVFIVILHYYVGEIFLIEKGTWVYAVGIFMRVLLIGLIFYFGYTLVDRKLNRKH</sequence>
<protein>
    <submittedName>
        <fullName evidence="2">Uncharacterized protein</fullName>
    </submittedName>
</protein>
<keyword evidence="1" id="KW-1133">Transmembrane helix</keyword>
<gene>
    <name evidence="2" type="ORF">A33I_09855</name>
</gene>
<keyword evidence="1" id="KW-0812">Transmembrane</keyword>
<reference evidence="2 3" key="1">
    <citation type="journal article" date="2013" name="Genome Announc.">
        <title>Genome Sequence of the Extreme Obligate Alkaliphile Bacillus marmarensis Strain DSM 21297.</title>
        <authorList>
            <person name="Wernick D.G."/>
            <person name="Choi K.Y."/>
            <person name="Tat C.A."/>
            <person name="Lafontaine Rivera J.G."/>
            <person name="Liao J.C."/>
        </authorList>
    </citation>
    <scope>NUCLEOTIDE SEQUENCE [LARGE SCALE GENOMIC DNA]</scope>
    <source>
        <strain evidence="2 3">DSM 21297</strain>
    </source>
</reference>
<evidence type="ECO:0000256" key="1">
    <source>
        <dbReference type="SAM" id="Phobius"/>
    </source>
</evidence>
<dbReference type="Proteomes" id="UP000017170">
    <property type="component" value="Unassembled WGS sequence"/>
</dbReference>
<name>U6SQ68_9BACI</name>
<organism evidence="2 3">
    <name type="scientific">Alkalihalophilus marmarensis DSM 21297</name>
    <dbReference type="NCBI Taxonomy" id="1188261"/>
    <lineage>
        <taxon>Bacteria</taxon>
        <taxon>Bacillati</taxon>
        <taxon>Bacillota</taxon>
        <taxon>Bacilli</taxon>
        <taxon>Bacillales</taxon>
        <taxon>Bacillaceae</taxon>
        <taxon>Alkalihalophilus</taxon>
    </lineage>
</organism>
<comment type="caution">
    <text evidence="2">The sequence shown here is derived from an EMBL/GenBank/DDBJ whole genome shotgun (WGS) entry which is preliminary data.</text>
</comment>
<keyword evidence="1" id="KW-0472">Membrane</keyword>
<proteinExistence type="predicted"/>
<accession>U6SQ68</accession>
<keyword evidence="3" id="KW-1185">Reference proteome</keyword>
<evidence type="ECO:0000313" key="3">
    <source>
        <dbReference type="Proteomes" id="UP000017170"/>
    </source>
</evidence>
<evidence type="ECO:0000313" key="2">
    <source>
        <dbReference type="EMBL" id="ERN53773.1"/>
    </source>
</evidence>
<feature type="transmembrane region" description="Helical" evidence="1">
    <location>
        <begin position="31"/>
        <end position="55"/>
    </location>
</feature>
<dbReference type="EMBL" id="ATAE01000018">
    <property type="protein sequence ID" value="ERN53773.1"/>
    <property type="molecule type" value="Genomic_DNA"/>
</dbReference>
<dbReference type="AlphaFoldDB" id="U6SQ68"/>